<name>A0ACB7WF37_DIOAL</name>
<organism evidence="1 2">
    <name type="scientific">Dioscorea alata</name>
    <name type="common">Purple yam</name>
    <dbReference type="NCBI Taxonomy" id="55571"/>
    <lineage>
        <taxon>Eukaryota</taxon>
        <taxon>Viridiplantae</taxon>
        <taxon>Streptophyta</taxon>
        <taxon>Embryophyta</taxon>
        <taxon>Tracheophyta</taxon>
        <taxon>Spermatophyta</taxon>
        <taxon>Magnoliopsida</taxon>
        <taxon>Liliopsida</taxon>
        <taxon>Dioscoreales</taxon>
        <taxon>Dioscoreaceae</taxon>
        <taxon>Dioscorea</taxon>
    </lineage>
</organism>
<accession>A0ACB7WF37</accession>
<gene>
    <name evidence="1" type="ORF">IHE45_04G105900</name>
</gene>
<reference evidence="2" key="1">
    <citation type="journal article" date="2022" name="Nat. Commun.">
        <title>Chromosome evolution and the genetic basis of agronomically important traits in greater yam.</title>
        <authorList>
            <person name="Bredeson J.V."/>
            <person name="Lyons J.B."/>
            <person name="Oniyinde I.O."/>
            <person name="Okereke N.R."/>
            <person name="Kolade O."/>
            <person name="Nnabue I."/>
            <person name="Nwadili C.O."/>
            <person name="Hribova E."/>
            <person name="Parker M."/>
            <person name="Nwogha J."/>
            <person name="Shu S."/>
            <person name="Carlson J."/>
            <person name="Kariba R."/>
            <person name="Muthemba S."/>
            <person name="Knop K."/>
            <person name="Barton G.J."/>
            <person name="Sherwood A.V."/>
            <person name="Lopez-Montes A."/>
            <person name="Asiedu R."/>
            <person name="Jamnadass R."/>
            <person name="Muchugi A."/>
            <person name="Goodstein D."/>
            <person name="Egesi C.N."/>
            <person name="Featherston J."/>
            <person name="Asfaw A."/>
            <person name="Simpson G.G."/>
            <person name="Dolezel J."/>
            <person name="Hendre P.S."/>
            <person name="Van Deynze A."/>
            <person name="Kumar P.L."/>
            <person name="Obidiegwu J.E."/>
            <person name="Bhattacharjee R."/>
            <person name="Rokhsar D.S."/>
        </authorList>
    </citation>
    <scope>NUCLEOTIDE SEQUENCE [LARGE SCALE GENOMIC DNA]</scope>
    <source>
        <strain evidence="2">cv. TDa95/00328</strain>
    </source>
</reference>
<keyword evidence="2" id="KW-1185">Reference proteome</keyword>
<dbReference type="Proteomes" id="UP000827976">
    <property type="component" value="Chromosome 4"/>
</dbReference>
<sequence length="311" mass="35171">MEYGYLDEISIPPWLWSDDQHIIQDEISISGSSDHKVDLDEALFIPWGDHQALSSSINSFDGLSFIQSFNSFQDLQPINNNNNNNNIRRDDDRAPPMMTMNNNTTNHHNLTTSCSNMSSGESSEANYSHNLKNSCSQEMAMTTNNKRSSFRIIFGGESSRPGKKAKTEKYLSSIDFQENNTYEPDTEAIAQVKEMIYKAAAMRPVNFGIEEAVEKPKRKNVRISSDPQTVAARHRRERISERLRVLQRLVPGGSKMDTASMLDEAANYLKFLKSQVIALETLGKSHIQTLNTMNTMNTNPSTSICYPFCKH</sequence>
<evidence type="ECO:0000313" key="2">
    <source>
        <dbReference type="Proteomes" id="UP000827976"/>
    </source>
</evidence>
<evidence type="ECO:0000313" key="1">
    <source>
        <dbReference type="EMBL" id="KAH7686453.1"/>
    </source>
</evidence>
<dbReference type="EMBL" id="CM037014">
    <property type="protein sequence ID" value="KAH7686453.1"/>
    <property type="molecule type" value="Genomic_DNA"/>
</dbReference>
<proteinExistence type="predicted"/>
<comment type="caution">
    <text evidence="1">The sequence shown here is derived from an EMBL/GenBank/DDBJ whole genome shotgun (WGS) entry which is preliminary data.</text>
</comment>
<protein>
    <submittedName>
        <fullName evidence="1">Myc-type basic helix-loop-helix (BHLH) domain-containing protein</fullName>
    </submittedName>
</protein>